<feature type="compositionally biased region" description="Basic and acidic residues" evidence="1">
    <location>
        <begin position="136"/>
        <end position="167"/>
    </location>
</feature>
<gene>
    <name evidence="2" type="ORF">CONLIGDRAFT_269812</name>
</gene>
<organism evidence="2 3">
    <name type="scientific">Coniochaeta ligniaria NRRL 30616</name>
    <dbReference type="NCBI Taxonomy" id="1408157"/>
    <lineage>
        <taxon>Eukaryota</taxon>
        <taxon>Fungi</taxon>
        <taxon>Dikarya</taxon>
        <taxon>Ascomycota</taxon>
        <taxon>Pezizomycotina</taxon>
        <taxon>Sordariomycetes</taxon>
        <taxon>Sordariomycetidae</taxon>
        <taxon>Coniochaetales</taxon>
        <taxon>Coniochaetaceae</taxon>
        <taxon>Coniochaeta</taxon>
    </lineage>
</organism>
<evidence type="ECO:0000313" key="3">
    <source>
        <dbReference type="Proteomes" id="UP000182658"/>
    </source>
</evidence>
<dbReference type="Proteomes" id="UP000182658">
    <property type="component" value="Unassembled WGS sequence"/>
</dbReference>
<sequence>MSFWKTALKTAPSESNPPTPSSTMANSTTEKPLPNISEKPLPDPTITVVTAAQASKRPGTSGTELALTSNRRAASQTFQAARRAERIYKARKRSAAARTAYASAKTHFGAAAHHFKVGVKLTVEVVRSVPYVVQDKRERKRAAAEERRARKPSAMEEKMTVADPHEQPEEDSAETQANDDARPEQQGVIEGEDETQKY</sequence>
<accession>A0A1J7IY55</accession>
<feature type="compositionally biased region" description="Polar residues" evidence="1">
    <location>
        <begin position="47"/>
        <end position="78"/>
    </location>
</feature>
<evidence type="ECO:0000256" key="1">
    <source>
        <dbReference type="SAM" id="MobiDB-lite"/>
    </source>
</evidence>
<dbReference type="AlphaFoldDB" id="A0A1J7IY55"/>
<keyword evidence="3" id="KW-1185">Reference proteome</keyword>
<dbReference type="InParanoid" id="A0A1J7IY55"/>
<reference evidence="2 3" key="1">
    <citation type="submission" date="2016-10" db="EMBL/GenBank/DDBJ databases">
        <title>Draft genome sequence of Coniochaeta ligniaria NRRL30616, a lignocellulolytic fungus for bioabatement of inhibitors in plant biomass hydrolysates.</title>
        <authorList>
            <consortium name="DOE Joint Genome Institute"/>
            <person name="Jimenez D.J."/>
            <person name="Hector R.E."/>
            <person name="Riley R."/>
            <person name="Sun H."/>
            <person name="Grigoriev I.V."/>
            <person name="Van Elsas J.D."/>
            <person name="Nichols N.N."/>
        </authorList>
    </citation>
    <scope>NUCLEOTIDE SEQUENCE [LARGE SCALE GENOMIC DNA]</scope>
    <source>
        <strain evidence="2 3">NRRL 30616</strain>
    </source>
</reference>
<evidence type="ECO:0000313" key="2">
    <source>
        <dbReference type="EMBL" id="OIW32430.1"/>
    </source>
</evidence>
<protein>
    <submittedName>
        <fullName evidence="2">Uncharacterized protein</fullName>
    </submittedName>
</protein>
<dbReference type="EMBL" id="KV875095">
    <property type="protein sequence ID" value="OIW32430.1"/>
    <property type="molecule type" value="Genomic_DNA"/>
</dbReference>
<name>A0A1J7IY55_9PEZI</name>
<feature type="region of interest" description="Disordered" evidence="1">
    <location>
        <begin position="1"/>
        <end position="78"/>
    </location>
</feature>
<feature type="region of interest" description="Disordered" evidence="1">
    <location>
        <begin position="136"/>
        <end position="198"/>
    </location>
</feature>
<dbReference type="OrthoDB" id="4771937at2759"/>
<proteinExistence type="predicted"/>